<reference evidence="2" key="1">
    <citation type="journal article" date="2019" name="Int. J. Syst. Evol. Microbiol.">
        <title>The Global Catalogue of Microorganisms (GCM) 10K type strain sequencing project: providing services to taxonomists for standard genome sequencing and annotation.</title>
        <authorList>
            <consortium name="The Broad Institute Genomics Platform"/>
            <consortium name="The Broad Institute Genome Sequencing Center for Infectious Disease"/>
            <person name="Wu L."/>
            <person name="Ma J."/>
        </authorList>
    </citation>
    <scope>NUCLEOTIDE SEQUENCE [LARGE SCALE GENOMIC DNA]</scope>
    <source>
        <strain evidence="2">JCM 17939</strain>
    </source>
</reference>
<comment type="caution">
    <text evidence="1">The sequence shown here is derived from an EMBL/GenBank/DDBJ whole genome shotgun (WGS) entry which is preliminary data.</text>
</comment>
<organism evidence="1 2">
    <name type="scientific">Actinoallomurus vinaceus</name>
    <dbReference type="NCBI Taxonomy" id="1080074"/>
    <lineage>
        <taxon>Bacteria</taxon>
        <taxon>Bacillati</taxon>
        <taxon>Actinomycetota</taxon>
        <taxon>Actinomycetes</taxon>
        <taxon>Streptosporangiales</taxon>
        <taxon>Thermomonosporaceae</taxon>
        <taxon>Actinoallomurus</taxon>
    </lineage>
</organism>
<protein>
    <submittedName>
        <fullName evidence="1">Carboxymuconolactone decarboxylase family protein</fullName>
    </submittedName>
</protein>
<evidence type="ECO:0000313" key="2">
    <source>
        <dbReference type="Proteomes" id="UP001501442"/>
    </source>
</evidence>
<dbReference type="Gene3D" id="1.20.1290.10">
    <property type="entry name" value="AhpD-like"/>
    <property type="match status" value="1"/>
</dbReference>
<dbReference type="EMBL" id="BAABHK010000001">
    <property type="protein sequence ID" value="GAA4619613.1"/>
    <property type="molecule type" value="Genomic_DNA"/>
</dbReference>
<gene>
    <name evidence="1" type="ORF">GCM10023196_000290</name>
</gene>
<evidence type="ECO:0000313" key="1">
    <source>
        <dbReference type="EMBL" id="GAA4619613.1"/>
    </source>
</evidence>
<dbReference type="Proteomes" id="UP001501442">
    <property type="component" value="Unassembled WGS sequence"/>
</dbReference>
<dbReference type="PANTHER" id="PTHR35446:SF3">
    <property type="entry name" value="CMD DOMAIN-CONTAINING PROTEIN"/>
    <property type="match status" value="1"/>
</dbReference>
<accession>A0ABP8U3F7</accession>
<dbReference type="SUPFAM" id="SSF69118">
    <property type="entry name" value="AhpD-like"/>
    <property type="match status" value="1"/>
</dbReference>
<sequence>MLIGMRLPLIEPETADAETADLMAAMQRTAGVTPNMVKAMANSPATLRGYLGFIVALRDGGDLPAPVRARIALLVAQEYGSDYCLSAHTYLGVNLTGLSAAEAARARAGESDDPVSAAALAFATALLRTGGDVTDDDLAAADLADLAPGQRVEIVAQVVLGVLCGLLTKAGRIDNDWPLVSHTD</sequence>
<keyword evidence="2" id="KW-1185">Reference proteome</keyword>
<dbReference type="InterPro" id="IPR029032">
    <property type="entry name" value="AhpD-like"/>
</dbReference>
<name>A0ABP8U3F7_9ACTN</name>
<dbReference type="PANTHER" id="PTHR35446">
    <property type="entry name" value="SI:CH211-175M2.5"/>
    <property type="match status" value="1"/>
</dbReference>
<proteinExistence type="predicted"/>